<organism evidence="6 7">
    <name type="scientific">Amphibacillus marinus</name>
    <dbReference type="NCBI Taxonomy" id="872970"/>
    <lineage>
        <taxon>Bacteria</taxon>
        <taxon>Bacillati</taxon>
        <taxon>Bacillota</taxon>
        <taxon>Bacilli</taxon>
        <taxon>Bacillales</taxon>
        <taxon>Bacillaceae</taxon>
        <taxon>Amphibacillus</taxon>
    </lineage>
</organism>
<evidence type="ECO:0000313" key="6">
    <source>
        <dbReference type="EMBL" id="SEN83237.1"/>
    </source>
</evidence>
<dbReference type="InterPro" id="IPR017911">
    <property type="entry name" value="MacB-like_ATP-bd"/>
</dbReference>
<comment type="similarity">
    <text evidence="1">Belongs to the ABC transporter superfamily.</text>
</comment>
<evidence type="ECO:0000256" key="1">
    <source>
        <dbReference type="ARBA" id="ARBA00005417"/>
    </source>
</evidence>
<dbReference type="GO" id="GO:0005886">
    <property type="term" value="C:plasma membrane"/>
    <property type="evidence" value="ECO:0007669"/>
    <property type="project" value="TreeGrafter"/>
</dbReference>
<dbReference type="GO" id="GO:0022857">
    <property type="term" value="F:transmembrane transporter activity"/>
    <property type="evidence" value="ECO:0007669"/>
    <property type="project" value="UniProtKB-ARBA"/>
</dbReference>
<evidence type="ECO:0000256" key="4">
    <source>
        <dbReference type="ARBA" id="ARBA00022840"/>
    </source>
</evidence>
<keyword evidence="3" id="KW-0547">Nucleotide-binding</keyword>
<evidence type="ECO:0000259" key="5">
    <source>
        <dbReference type="PROSITE" id="PS50893"/>
    </source>
</evidence>
<dbReference type="InterPro" id="IPR027417">
    <property type="entry name" value="P-loop_NTPase"/>
</dbReference>
<dbReference type="Proteomes" id="UP000199300">
    <property type="component" value="Unassembled WGS sequence"/>
</dbReference>
<dbReference type="CDD" id="cd03255">
    <property type="entry name" value="ABC_MJ0796_LolCDE_FtsE"/>
    <property type="match status" value="1"/>
</dbReference>
<dbReference type="RefSeq" id="WP_091495122.1">
    <property type="nucleotide sequence ID" value="NZ_FODJ01000002.1"/>
</dbReference>
<accession>A0A1H8JSA4</accession>
<evidence type="ECO:0000313" key="7">
    <source>
        <dbReference type="Proteomes" id="UP000199300"/>
    </source>
</evidence>
<dbReference type="GO" id="GO:0005524">
    <property type="term" value="F:ATP binding"/>
    <property type="evidence" value="ECO:0007669"/>
    <property type="project" value="UniProtKB-KW"/>
</dbReference>
<keyword evidence="4 6" id="KW-0067">ATP-binding</keyword>
<gene>
    <name evidence="6" type="ORF">SAMN04488134_10248</name>
</gene>
<keyword evidence="7" id="KW-1185">Reference proteome</keyword>
<dbReference type="GO" id="GO:0098796">
    <property type="term" value="C:membrane protein complex"/>
    <property type="evidence" value="ECO:0007669"/>
    <property type="project" value="UniProtKB-ARBA"/>
</dbReference>
<dbReference type="PANTHER" id="PTHR24220:SF648">
    <property type="entry name" value="ABC TRANSPORTER ATP-BINDING PROTEIN YTRE"/>
    <property type="match status" value="1"/>
</dbReference>
<protein>
    <submittedName>
        <fullName evidence="6">Acetoin utilization transport system ATP-binding protein</fullName>
    </submittedName>
</protein>
<dbReference type="EMBL" id="FODJ01000002">
    <property type="protein sequence ID" value="SEN83237.1"/>
    <property type="molecule type" value="Genomic_DNA"/>
</dbReference>
<dbReference type="PROSITE" id="PS50893">
    <property type="entry name" value="ABC_TRANSPORTER_2"/>
    <property type="match status" value="1"/>
</dbReference>
<dbReference type="PANTHER" id="PTHR24220">
    <property type="entry name" value="IMPORT ATP-BINDING PROTEIN"/>
    <property type="match status" value="1"/>
</dbReference>
<dbReference type="InterPro" id="IPR015854">
    <property type="entry name" value="ABC_transpr_LolD-like"/>
</dbReference>
<dbReference type="Gene3D" id="3.40.50.300">
    <property type="entry name" value="P-loop containing nucleotide triphosphate hydrolases"/>
    <property type="match status" value="1"/>
</dbReference>
<dbReference type="InterPro" id="IPR003439">
    <property type="entry name" value="ABC_transporter-like_ATP-bd"/>
</dbReference>
<evidence type="ECO:0000256" key="2">
    <source>
        <dbReference type="ARBA" id="ARBA00022448"/>
    </source>
</evidence>
<dbReference type="SMART" id="SM00382">
    <property type="entry name" value="AAA"/>
    <property type="match status" value="1"/>
</dbReference>
<name>A0A1H8JSA4_9BACI</name>
<dbReference type="FunFam" id="3.40.50.300:FF:000032">
    <property type="entry name" value="Export ABC transporter ATP-binding protein"/>
    <property type="match status" value="1"/>
</dbReference>
<dbReference type="PROSITE" id="PS00211">
    <property type="entry name" value="ABC_TRANSPORTER_1"/>
    <property type="match status" value="1"/>
</dbReference>
<sequence length="234" mass="25658">MIKIESLSHHFEMGKKGKKTTLPVLKNVSFAVNAGEIVSLVGKSGSGKSTLLNLIGGFIHPNSGIITINGQAVTQFSEADWADFRLNHIGFIFQNFQLIPSMTAFQNVELPLILKGIHDSDRKMKTEETLKRVGLADYHDHYPSELSGGQQQRVGIARALVLDPPLILADEPTGSLDSETEASLLDFILQLNKENGITFLIITHDHEVAQIGNRTIEIHDGELVKGAYAHELQG</sequence>
<dbReference type="STRING" id="872970.SAMN04488134_10248"/>
<evidence type="ECO:0000256" key="3">
    <source>
        <dbReference type="ARBA" id="ARBA00022741"/>
    </source>
</evidence>
<dbReference type="AlphaFoldDB" id="A0A1H8JSA4"/>
<keyword evidence="2" id="KW-0813">Transport</keyword>
<dbReference type="SUPFAM" id="SSF52540">
    <property type="entry name" value="P-loop containing nucleoside triphosphate hydrolases"/>
    <property type="match status" value="1"/>
</dbReference>
<reference evidence="6 7" key="1">
    <citation type="submission" date="2016-10" db="EMBL/GenBank/DDBJ databases">
        <authorList>
            <person name="de Groot N.N."/>
        </authorList>
    </citation>
    <scope>NUCLEOTIDE SEQUENCE [LARGE SCALE GENOMIC DNA]</scope>
    <source>
        <strain evidence="6 7">CGMCC 1.10434</strain>
    </source>
</reference>
<feature type="domain" description="ABC transporter" evidence="5">
    <location>
        <begin position="2"/>
        <end position="234"/>
    </location>
</feature>
<dbReference type="InterPro" id="IPR003593">
    <property type="entry name" value="AAA+_ATPase"/>
</dbReference>
<dbReference type="GO" id="GO:0016887">
    <property type="term" value="F:ATP hydrolysis activity"/>
    <property type="evidence" value="ECO:0007669"/>
    <property type="project" value="InterPro"/>
</dbReference>
<dbReference type="OrthoDB" id="9791546at2"/>
<proteinExistence type="inferred from homology"/>
<dbReference type="InterPro" id="IPR017871">
    <property type="entry name" value="ABC_transporter-like_CS"/>
</dbReference>
<dbReference type="Pfam" id="PF00005">
    <property type="entry name" value="ABC_tran"/>
    <property type="match status" value="1"/>
</dbReference>